<name>A0A286UDR3_9AGAM</name>
<evidence type="ECO:0000313" key="1">
    <source>
        <dbReference type="EMBL" id="PAV17733.1"/>
    </source>
</evidence>
<dbReference type="InParanoid" id="A0A286UDR3"/>
<reference evidence="1 2" key="1">
    <citation type="journal article" date="2017" name="Mol. Ecol.">
        <title>Comparative and population genomic landscape of Phellinus noxius: A hypervariable fungus causing root rot in trees.</title>
        <authorList>
            <person name="Chung C.L."/>
            <person name="Lee T.J."/>
            <person name="Akiba M."/>
            <person name="Lee H.H."/>
            <person name="Kuo T.H."/>
            <person name="Liu D."/>
            <person name="Ke H.M."/>
            <person name="Yokoi T."/>
            <person name="Roa M.B."/>
            <person name="Lu M.J."/>
            <person name="Chang Y.Y."/>
            <person name="Ann P.J."/>
            <person name="Tsai J.N."/>
            <person name="Chen C.Y."/>
            <person name="Tzean S.S."/>
            <person name="Ota Y."/>
            <person name="Hattori T."/>
            <person name="Sahashi N."/>
            <person name="Liou R.F."/>
            <person name="Kikuchi T."/>
            <person name="Tsai I.J."/>
        </authorList>
    </citation>
    <scope>NUCLEOTIDE SEQUENCE [LARGE SCALE GENOMIC DNA]</scope>
    <source>
        <strain evidence="1 2">FFPRI411160</strain>
    </source>
</reference>
<dbReference type="EMBL" id="NBII01000006">
    <property type="protein sequence ID" value="PAV17733.1"/>
    <property type="molecule type" value="Genomic_DNA"/>
</dbReference>
<sequence>MNEGIREKDRDQYPILKKWHIRSNNLSFTDKQYAHIRVISEYTKSEESMTPLSDQTTLSIKIQIRAKGHFRYLRNSDGVRHYNQKVSQLQRQNNGDYFIAGGAGSFFRYLGLTVVNLMF</sequence>
<protein>
    <submittedName>
        <fullName evidence="1">Uncharacterized protein</fullName>
    </submittedName>
</protein>
<keyword evidence="2" id="KW-1185">Reference proteome</keyword>
<evidence type="ECO:0000313" key="2">
    <source>
        <dbReference type="Proteomes" id="UP000217199"/>
    </source>
</evidence>
<organism evidence="1 2">
    <name type="scientific">Pyrrhoderma noxium</name>
    <dbReference type="NCBI Taxonomy" id="2282107"/>
    <lineage>
        <taxon>Eukaryota</taxon>
        <taxon>Fungi</taxon>
        <taxon>Dikarya</taxon>
        <taxon>Basidiomycota</taxon>
        <taxon>Agaricomycotina</taxon>
        <taxon>Agaricomycetes</taxon>
        <taxon>Hymenochaetales</taxon>
        <taxon>Hymenochaetaceae</taxon>
        <taxon>Pyrrhoderma</taxon>
    </lineage>
</organism>
<dbReference type="AlphaFoldDB" id="A0A286UDR3"/>
<accession>A0A286UDR3</accession>
<proteinExistence type="predicted"/>
<dbReference type="Proteomes" id="UP000217199">
    <property type="component" value="Unassembled WGS sequence"/>
</dbReference>
<comment type="caution">
    <text evidence="1">The sequence shown here is derived from an EMBL/GenBank/DDBJ whole genome shotgun (WGS) entry which is preliminary data.</text>
</comment>
<gene>
    <name evidence="1" type="ORF">PNOK_0621900</name>
</gene>